<dbReference type="SMART" id="SM00857">
    <property type="entry name" value="Resolvase"/>
    <property type="match status" value="1"/>
</dbReference>
<organism evidence="2 3">
    <name type="scientific">Microcystis aeruginosa BLCC-F108</name>
    <dbReference type="NCBI Taxonomy" id="2755317"/>
    <lineage>
        <taxon>Bacteria</taxon>
        <taxon>Bacillati</taxon>
        <taxon>Cyanobacteriota</taxon>
        <taxon>Cyanophyceae</taxon>
        <taxon>Oscillatoriophycideae</taxon>
        <taxon>Chroococcales</taxon>
        <taxon>Microcystaceae</taxon>
        <taxon>Microcystis</taxon>
    </lineage>
</organism>
<proteinExistence type="predicted"/>
<reference evidence="2 3" key="1">
    <citation type="submission" date="2020-07" db="EMBL/GenBank/DDBJ databases">
        <title>Genomes of two Microcystis aeruginosa (Cyanobacteria) strains from Florida (USA) with disparate toxicogenic potential.</title>
        <authorList>
            <person name="Lefler F.W."/>
            <person name="Barbosa M."/>
            <person name="Berthold D.E."/>
            <person name="Laughinghouse H.D. IV."/>
        </authorList>
    </citation>
    <scope>NUCLEOTIDE SEQUENCE [LARGE SCALE GENOMIC DNA]</scope>
    <source>
        <strain evidence="2 3">BLCCF108</strain>
    </source>
</reference>
<dbReference type="InterPro" id="IPR010093">
    <property type="entry name" value="SinI_DNA-bd"/>
</dbReference>
<dbReference type="InterPro" id="IPR009061">
    <property type="entry name" value="DNA-bd_dom_put_sf"/>
</dbReference>
<dbReference type="SUPFAM" id="SSF53041">
    <property type="entry name" value="Resolvase-like"/>
    <property type="match status" value="1"/>
</dbReference>
<dbReference type="NCBIfam" id="NF033518">
    <property type="entry name" value="transpos_IS607"/>
    <property type="match status" value="1"/>
</dbReference>
<evidence type="ECO:0000313" key="3">
    <source>
        <dbReference type="Proteomes" id="UP000551499"/>
    </source>
</evidence>
<dbReference type="Gene3D" id="1.10.1660.10">
    <property type="match status" value="1"/>
</dbReference>
<comment type="caution">
    <text evidence="2">The sequence shown here is derived from an EMBL/GenBank/DDBJ whole genome shotgun (WGS) entry which is preliminary data.</text>
</comment>
<accession>A0A841UT20</accession>
<gene>
    <name evidence="2" type="ORF">H0902_21995</name>
</gene>
<dbReference type="Pfam" id="PF00239">
    <property type="entry name" value="Resolvase"/>
    <property type="match status" value="1"/>
</dbReference>
<dbReference type="PANTHER" id="PTHR36172">
    <property type="match status" value="1"/>
</dbReference>
<evidence type="ECO:0000259" key="1">
    <source>
        <dbReference type="PROSITE" id="PS50937"/>
    </source>
</evidence>
<dbReference type="GO" id="GO:0003677">
    <property type="term" value="F:DNA binding"/>
    <property type="evidence" value="ECO:0007669"/>
    <property type="project" value="InterPro"/>
</dbReference>
<feature type="domain" description="HTH merR-type" evidence="1">
    <location>
        <begin position="4"/>
        <end position="47"/>
    </location>
</feature>
<dbReference type="InterPro" id="IPR000551">
    <property type="entry name" value="MerR-type_HTH_dom"/>
</dbReference>
<dbReference type="GO" id="GO:0000150">
    <property type="term" value="F:DNA strand exchange activity"/>
    <property type="evidence" value="ECO:0007669"/>
    <property type="project" value="InterPro"/>
</dbReference>
<dbReference type="RefSeq" id="WP_185237993.1">
    <property type="nucleotide sequence ID" value="NZ_JACEGB010000440.1"/>
</dbReference>
<dbReference type="PANTHER" id="PTHR36172:SF1">
    <property type="entry name" value="RESOLVASE-RELATED"/>
    <property type="match status" value="1"/>
</dbReference>
<dbReference type="Gene3D" id="3.40.50.1390">
    <property type="entry name" value="Resolvase, N-terminal catalytic domain"/>
    <property type="match status" value="1"/>
</dbReference>
<dbReference type="InterPro" id="IPR048046">
    <property type="entry name" value="Transpos_IS607"/>
</dbReference>
<dbReference type="SUPFAM" id="SSF46955">
    <property type="entry name" value="Putative DNA-binding domain"/>
    <property type="match status" value="1"/>
</dbReference>
<dbReference type="NCBIfam" id="TIGR01764">
    <property type="entry name" value="excise"/>
    <property type="match status" value="1"/>
</dbReference>
<dbReference type="PROSITE" id="PS50937">
    <property type="entry name" value="HTH_MERR_2"/>
    <property type="match status" value="1"/>
</dbReference>
<dbReference type="InterPro" id="IPR036162">
    <property type="entry name" value="Resolvase-like_N_sf"/>
</dbReference>
<dbReference type="AlphaFoldDB" id="A0A841UT20"/>
<dbReference type="InterPro" id="IPR051491">
    <property type="entry name" value="Recombinase/Transposase-rel"/>
</dbReference>
<evidence type="ECO:0000313" key="2">
    <source>
        <dbReference type="EMBL" id="MBC1193318.1"/>
    </source>
</evidence>
<dbReference type="Proteomes" id="UP000551499">
    <property type="component" value="Unassembled WGS sequence"/>
</dbReference>
<sequence length="203" mass="23219">MNTLITIREASDLLGVSIKTLRRWEQQGKIASIRTRGGHRRFRRGDILQSVQETGFIVGYARVNRPEQKPQLDTQIKALEDFCHQQGQPFEILTDIGDGVRHNRPNFMRLVKMICQGEVKCLVLTHAESVSRFCHDFILGLCRLFKIQVILLNQPQESIAAEDLVDDLQALVTICYDHLYPLHNPAHRQLLEYLGALKNLPPA</sequence>
<name>A0A841UT20_MICAE</name>
<dbReference type="InterPro" id="IPR006119">
    <property type="entry name" value="Resolv_N"/>
</dbReference>
<dbReference type="GO" id="GO:0006355">
    <property type="term" value="P:regulation of DNA-templated transcription"/>
    <property type="evidence" value="ECO:0007669"/>
    <property type="project" value="InterPro"/>
</dbReference>
<dbReference type="Pfam" id="PF00376">
    <property type="entry name" value="MerR"/>
    <property type="match status" value="1"/>
</dbReference>
<dbReference type="EMBL" id="JACEGB010000440">
    <property type="protein sequence ID" value="MBC1193318.1"/>
    <property type="molecule type" value="Genomic_DNA"/>
</dbReference>
<protein>
    <submittedName>
        <fullName evidence="2">IS607 family transposase</fullName>
    </submittedName>
</protein>